<proteinExistence type="inferred from homology"/>
<name>A0A8E6B6J4_9BACT</name>
<gene>
    <name evidence="5" type="ORF">KIH39_25830</name>
</gene>
<dbReference type="PANTHER" id="PTHR43320:SF2">
    <property type="entry name" value="2-DEHYDRO-3-DEOXYGLUCONOKINASE_2-DEHYDRO-3-DEOXYGALACTONOKINASE"/>
    <property type="match status" value="1"/>
</dbReference>
<dbReference type="InterPro" id="IPR029056">
    <property type="entry name" value="Ribokinase-like"/>
</dbReference>
<dbReference type="RefSeq" id="WP_213496954.1">
    <property type="nucleotide sequence ID" value="NZ_CP074694.1"/>
</dbReference>
<dbReference type="Gene3D" id="3.40.1190.20">
    <property type="match status" value="1"/>
</dbReference>
<dbReference type="KEGG" id="tsph:KIH39_25830"/>
<dbReference type="PANTHER" id="PTHR43320">
    <property type="entry name" value="SUGAR KINASE"/>
    <property type="match status" value="1"/>
</dbReference>
<reference evidence="5" key="1">
    <citation type="submission" date="2021-05" db="EMBL/GenBank/DDBJ databases">
        <title>Complete genome sequence of the cellulolytic planctomycete Telmatocola sphagniphila SP2T and characterization of the first cellulase from planctomycetes.</title>
        <authorList>
            <person name="Rakitin A.L."/>
            <person name="Beletsky A.V."/>
            <person name="Naumoff D.G."/>
            <person name="Kulichevskaya I.S."/>
            <person name="Mardanov A.V."/>
            <person name="Ravin N.V."/>
            <person name="Dedysh S.N."/>
        </authorList>
    </citation>
    <scope>NUCLEOTIDE SEQUENCE</scope>
    <source>
        <strain evidence="5">SP2T</strain>
    </source>
</reference>
<keyword evidence="6" id="KW-1185">Reference proteome</keyword>
<feature type="domain" description="Carbohydrate kinase PfkB" evidence="4">
    <location>
        <begin position="4"/>
        <end position="301"/>
    </location>
</feature>
<evidence type="ECO:0000256" key="2">
    <source>
        <dbReference type="ARBA" id="ARBA00022679"/>
    </source>
</evidence>
<dbReference type="SUPFAM" id="SSF53613">
    <property type="entry name" value="Ribokinase-like"/>
    <property type="match status" value="1"/>
</dbReference>
<evidence type="ECO:0000313" key="5">
    <source>
        <dbReference type="EMBL" id="QVL32214.1"/>
    </source>
</evidence>
<protein>
    <submittedName>
        <fullName evidence="5">Sugar kinase</fullName>
    </submittedName>
</protein>
<accession>A0A8E6B6J4</accession>
<evidence type="ECO:0000313" key="6">
    <source>
        <dbReference type="Proteomes" id="UP000676194"/>
    </source>
</evidence>
<dbReference type="InterPro" id="IPR052700">
    <property type="entry name" value="Carb_kinase_PfkB-like"/>
</dbReference>
<dbReference type="AlphaFoldDB" id="A0A8E6B6J4"/>
<evidence type="ECO:0000256" key="1">
    <source>
        <dbReference type="ARBA" id="ARBA00010688"/>
    </source>
</evidence>
<dbReference type="Proteomes" id="UP000676194">
    <property type="component" value="Chromosome"/>
</dbReference>
<dbReference type="InterPro" id="IPR011611">
    <property type="entry name" value="PfkB_dom"/>
</dbReference>
<sequence length="328" mass="35904">MTNEIVTFGEAMIRLSPPGHLRIEQTDHFEIQVGGAELNTAVGLAQLGCRVSWISRLPQNALGRLLAGKVRQTGVATDQLLFADNERLGVFFLEHGASPRPSAIVYDRVNSACANVQPGMIDWKHCFARASWYHVSGITAAISTSASAVVTESLKAAKTAGLKVSFDPNYRSKLWSHDAAKKWYRDNIEYLDILITSPEDAERYFDVAEADPERQLQALSKKYKLQTVAFTFRQGASILRETYSAKICHLGAIYASREYAIETVDRIGAGDAFAAGLIDGLLAGDPQHAVDYGAAMGALKHTIPGDFVFTTRAEIEELVQGGTLRVKR</sequence>
<comment type="similarity">
    <text evidence="1">Belongs to the carbohydrate kinase PfkB family.</text>
</comment>
<evidence type="ECO:0000259" key="4">
    <source>
        <dbReference type="Pfam" id="PF00294"/>
    </source>
</evidence>
<keyword evidence="3 5" id="KW-0418">Kinase</keyword>
<evidence type="ECO:0000256" key="3">
    <source>
        <dbReference type="ARBA" id="ARBA00022777"/>
    </source>
</evidence>
<dbReference type="GO" id="GO:0016301">
    <property type="term" value="F:kinase activity"/>
    <property type="evidence" value="ECO:0007669"/>
    <property type="project" value="UniProtKB-KW"/>
</dbReference>
<dbReference type="EMBL" id="CP074694">
    <property type="protein sequence ID" value="QVL32214.1"/>
    <property type="molecule type" value="Genomic_DNA"/>
</dbReference>
<dbReference type="Pfam" id="PF00294">
    <property type="entry name" value="PfkB"/>
    <property type="match status" value="1"/>
</dbReference>
<keyword evidence="2" id="KW-0808">Transferase</keyword>
<dbReference type="CDD" id="cd01166">
    <property type="entry name" value="KdgK"/>
    <property type="match status" value="1"/>
</dbReference>
<organism evidence="5 6">
    <name type="scientific">Telmatocola sphagniphila</name>
    <dbReference type="NCBI Taxonomy" id="1123043"/>
    <lineage>
        <taxon>Bacteria</taxon>
        <taxon>Pseudomonadati</taxon>
        <taxon>Planctomycetota</taxon>
        <taxon>Planctomycetia</taxon>
        <taxon>Gemmatales</taxon>
        <taxon>Gemmataceae</taxon>
    </lineage>
</organism>